<proteinExistence type="predicted"/>
<evidence type="ECO:0000313" key="2">
    <source>
        <dbReference type="Proteomes" id="UP000502377"/>
    </source>
</evidence>
<sequence length="296" mass="34635">MIKDNVLAAILAVDFLTTPSKDFSLAYAWAERILTTIQVSPEYLTHIYNSLSNQEIEINAIMDYVTAITGDSVDNAIRDIQNCKKPNLKSLQEDSLMKAYDAMQVVYQRNYEQDNPYVYTPEQIRDVLSKINVLVDKIELKILFDEEEMAKTLKLFKFKDQRGLLEYTSEQAKEIEHMVPKSAIRTSQEDLFGVALILITENKLRNIITSNPFAVMAYLKTTNQRDFIKTYNDIMNNYRIANEYISKYMDYLQQYDIKNINIKNFSAKQLEYSNELHILILKDYYMLTINNLNKRD</sequence>
<dbReference type="RefSeq" id="WP_002945000.1">
    <property type="nucleotide sequence ID" value="NZ_CAUTXX010000099.1"/>
</dbReference>
<dbReference type="Proteomes" id="UP000502377">
    <property type="component" value="Chromosome"/>
</dbReference>
<dbReference type="KEGG" id="crx:CRECT_1921"/>
<gene>
    <name evidence="1" type="ORF">CRECT_1921</name>
</gene>
<organism evidence="1 2">
    <name type="scientific">Campylobacter rectus</name>
    <name type="common">Wolinella recta</name>
    <dbReference type="NCBI Taxonomy" id="203"/>
    <lineage>
        <taxon>Bacteria</taxon>
        <taxon>Pseudomonadati</taxon>
        <taxon>Campylobacterota</taxon>
        <taxon>Epsilonproteobacteria</taxon>
        <taxon>Campylobacterales</taxon>
        <taxon>Campylobacteraceae</taxon>
        <taxon>Campylobacter</taxon>
    </lineage>
</organism>
<reference evidence="1 2" key="1">
    <citation type="submission" date="2016-07" db="EMBL/GenBank/DDBJ databases">
        <title>Comparative genomics of the Campylobacter concisus group.</title>
        <authorList>
            <person name="Miller W.G."/>
            <person name="Yee E."/>
            <person name="Chapman M.H."/>
            <person name="Huynh S."/>
            <person name="Bono J.L."/>
            <person name="On S.L.W."/>
            <person name="StLeger J."/>
            <person name="Foster G."/>
            <person name="Parker C.T."/>
        </authorList>
    </citation>
    <scope>NUCLEOTIDE SEQUENCE [LARGE SCALE GENOMIC DNA]</scope>
    <source>
        <strain evidence="1 2">ATCC 33238</strain>
    </source>
</reference>
<dbReference type="EMBL" id="CP012543">
    <property type="protein sequence ID" value="QCD47537.1"/>
    <property type="molecule type" value="Genomic_DNA"/>
</dbReference>
<accession>A0A6G5QPL1</accession>
<evidence type="ECO:0000313" key="1">
    <source>
        <dbReference type="EMBL" id="QCD47537.1"/>
    </source>
</evidence>
<protein>
    <submittedName>
        <fullName evidence="1">Uncharacterized protein</fullName>
    </submittedName>
</protein>
<dbReference type="AlphaFoldDB" id="A0A6G5QPL1"/>
<name>A0A6G5QPL1_CAMRE</name>